<name>A0A1X7UEK3_AMPQE</name>
<evidence type="ECO:0000256" key="2">
    <source>
        <dbReference type="ARBA" id="ARBA00023043"/>
    </source>
</evidence>
<evidence type="ECO:0000313" key="4">
    <source>
        <dbReference type="EnsemblMetazoa" id="Aqu2.1.26394_001"/>
    </source>
</evidence>
<dbReference type="PROSITE" id="PS50088">
    <property type="entry name" value="ANK_REPEAT"/>
    <property type="match status" value="1"/>
</dbReference>
<dbReference type="EnsemblMetazoa" id="Aqu2.1.26394_001">
    <property type="protein sequence ID" value="Aqu2.1.26394_001"/>
    <property type="gene ID" value="Aqu2.1.26394"/>
</dbReference>
<keyword evidence="1" id="KW-0677">Repeat</keyword>
<dbReference type="PANTHER" id="PTHR24171:SF9">
    <property type="entry name" value="ANKYRIN REPEAT DOMAIN-CONTAINING PROTEIN 39"/>
    <property type="match status" value="1"/>
</dbReference>
<dbReference type="PROSITE" id="PS50297">
    <property type="entry name" value="ANK_REP_REGION"/>
    <property type="match status" value="1"/>
</dbReference>
<sequence length="89" mass="9798">MATNYDQDELDQQLWDAAESGDIEGMKSALSNGADIIWHRPDAGDWTPLHVAARENMSEAVQWLVSKGATVDSRNVVSCILNDTHIITT</sequence>
<organism evidence="4">
    <name type="scientific">Amphimedon queenslandica</name>
    <name type="common">Sponge</name>
    <dbReference type="NCBI Taxonomy" id="400682"/>
    <lineage>
        <taxon>Eukaryota</taxon>
        <taxon>Metazoa</taxon>
        <taxon>Porifera</taxon>
        <taxon>Demospongiae</taxon>
        <taxon>Heteroscleromorpha</taxon>
        <taxon>Haplosclerida</taxon>
        <taxon>Niphatidae</taxon>
        <taxon>Amphimedon</taxon>
    </lineage>
</organism>
<dbReference type="OrthoDB" id="5406014at2759"/>
<evidence type="ECO:0000256" key="3">
    <source>
        <dbReference type="PROSITE-ProRule" id="PRU00023"/>
    </source>
</evidence>
<dbReference type="PANTHER" id="PTHR24171">
    <property type="entry name" value="ANKYRIN REPEAT DOMAIN-CONTAINING PROTEIN 39-RELATED"/>
    <property type="match status" value="1"/>
</dbReference>
<feature type="repeat" description="ANK" evidence="3">
    <location>
        <begin position="44"/>
        <end position="76"/>
    </location>
</feature>
<dbReference type="SMART" id="SM00248">
    <property type="entry name" value="ANK"/>
    <property type="match status" value="2"/>
</dbReference>
<accession>A0A1X7UEK3</accession>
<dbReference type="Pfam" id="PF13637">
    <property type="entry name" value="Ank_4"/>
    <property type="match status" value="1"/>
</dbReference>
<dbReference type="InterPro" id="IPR002110">
    <property type="entry name" value="Ankyrin_rpt"/>
</dbReference>
<proteinExistence type="predicted"/>
<keyword evidence="2 3" id="KW-0040">ANK repeat</keyword>
<dbReference type="InParanoid" id="A0A1X7UEK3"/>
<dbReference type="SUPFAM" id="SSF48403">
    <property type="entry name" value="Ankyrin repeat"/>
    <property type="match status" value="1"/>
</dbReference>
<evidence type="ECO:0000256" key="1">
    <source>
        <dbReference type="ARBA" id="ARBA00022737"/>
    </source>
</evidence>
<protein>
    <submittedName>
        <fullName evidence="4">Uncharacterized protein</fullName>
    </submittedName>
</protein>
<dbReference type="InterPro" id="IPR036770">
    <property type="entry name" value="Ankyrin_rpt-contain_sf"/>
</dbReference>
<dbReference type="AlphaFoldDB" id="A0A1X7UEK3"/>
<reference evidence="4" key="1">
    <citation type="submission" date="2017-05" db="UniProtKB">
        <authorList>
            <consortium name="EnsemblMetazoa"/>
        </authorList>
    </citation>
    <scope>IDENTIFICATION</scope>
</reference>
<dbReference type="Gene3D" id="1.25.40.20">
    <property type="entry name" value="Ankyrin repeat-containing domain"/>
    <property type="match status" value="1"/>
</dbReference>